<evidence type="ECO:0000256" key="3">
    <source>
        <dbReference type="RuleBase" id="RU361220"/>
    </source>
</evidence>
<accession>A0A428ZV14</accession>
<dbReference type="GO" id="GO:0016787">
    <property type="term" value="F:hydrolase activity"/>
    <property type="evidence" value="ECO:0007669"/>
    <property type="project" value="UniProtKB-KW"/>
</dbReference>
<dbReference type="InterPro" id="IPR023296">
    <property type="entry name" value="Glyco_hydro_beta-prop_sf"/>
</dbReference>
<feature type="binding site" evidence="2">
    <location>
        <begin position="27"/>
        <end position="29"/>
    </location>
    <ligand>
        <name>substrate</name>
    </ligand>
</feature>
<dbReference type="Proteomes" id="UP000287547">
    <property type="component" value="Unassembled WGS sequence"/>
</dbReference>
<dbReference type="GO" id="GO:0050053">
    <property type="term" value="F:levansucrase activity"/>
    <property type="evidence" value="ECO:0007669"/>
    <property type="project" value="InterPro"/>
</dbReference>
<organism evidence="4 5">
    <name type="scientific">Kibdelosporangium aridum</name>
    <dbReference type="NCBI Taxonomy" id="2030"/>
    <lineage>
        <taxon>Bacteria</taxon>
        <taxon>Bacillati</taxon>
        <taxon>Actinomycetota</taxon>
        <taxon>Actinomycetes</taxon>
        <taxon>Pseudonocardiales</taxon>
        <taxon>Pseudonocardiaceae</taxon>
        <taxon>Kibdelosporangium</taxon>
    </lineage>
</organism>
<protein>
    <submittedName>
        <fullName evidence="4">Glycoside hydrolase 68 family protein</fullName>
    </submittedName>
</protein>
<evidence type="ECO:0000313" key="5">
    <source>
        <dbReference type="Proteomes" id="UP000287547"/>
    </source>
</evidence>
<dbReference type="SUPFAM" id="SSF75005">
    <property type="entry name" value="Arabinanase/levansucrase/invertase"/>
    <property type="match status" value="1"/>
</dbReference>
<dbReference type="Gene3D" id="2.115.10.20">
    <property type="entry name" value="Glycosyl hydrolase domain, family 43"/>
    <property type="match status" value="1"/>
</dbReference>
<evidence type="ECO:0000313" key="4">
    <source>
        <dbReference type="EMBL" id="RSM91865.1"/>
    </source>
</evidence>
<dbReference type="EMBL" id="QHKI01000001">
    <property type="protein sequence ID" value="RSM91865.1"/>
    <property type="molecule type" value="Genomic_DNA"/>
</dbReference>
<dbReference type="InterPro" id="IPR003469">
    <property type="entry name" value="Glyco_hydro_68"/>
</dbReference>
<reference evidence="4 5" key="1">
    <citation type="submission" date="2018-05" db="EMBL/GenBank/DDBJ databases">
        <title>Evolution of GPA BGCs.</title>
        <authorList>
            <person name="Waglechner N."/>
            <person name="Wright G.D."/>
        </authorList>
    </citation>
    <scope>NUCLEOTIDE SEQUENCE [LARGE SCALE GENOMIC DNA]</scope>
    <source>
        <strain evidence="4 5">A82846</strain>
    </source>
</reference>
<sequence>MGAVAVATSADWTLLPPLVCADGVNHEIERPHIVVHQSRYYLFFCTTRQAFHPAGSAPT</sequence>
<feature type="non-terminal residue" evidence="4">
    <location>
        <position position="59"/>
    </location>
</feature>
<name>A0A428ZV14_KIBAR</name>
<dbReference type="AlphaFoldDB" id="A0A428ZV14"/>
<comment type="similarity">
    <text evidence="1 3">Belongs to the glycosyl hydrolase 68 family.</text>
</comment>
<keyword evidence="4" id="KW-0378">Hydrolase</keyword>
<evidence type="ECO:0000256" key="2">
    <source>
        <dbReference type="PIRSR" id="PIRSR603469-2"/>
    </source>
</evidence>
<comment type="caution">
    <text evidence="4">The sequence shown here is derived from an EMBL/GenBank/DDBJ whole genome shotgun (WGS) entry which is preliminary data.</text>
</comment>
<gene>
    <name evidence="4" type="ORF">DMH04_00005</name>
</gene>
<dbReference type="Pfam" id="PF02435">
    <property type="entry name" value="Glyco_hydro_68"/>
    <property type="match status" value="1"/>
</dbReference>
<proteinExistence type="inferred from homology"/>
<dbReference type="GO" id="GO:0009758">
    <property type="term" value="P:carbohydrate utilization"/>
    <property type="evidence" value="ECO:0007669"/>
    <property type="project" value="InterPro"/>
</dbReference>
<evidence type="ECO:0000256" key="1">
    <source>
        <dbReference type="ARBA" id="ARBA00006775"/>
    </source>
</evidence>